<protein>
    <recommendedName>
        <fullName evidence="3">Deoxyribonuclease</fullName>
    </recommendedName>
</protein>
<dbReference type="Gene3D" id="3.60.10.10">
    <property type="entry name" value="Endonuclease/exonuclease/phosphatase"/>
    <property type="match status" value="1"/>
</dbReference>
<dbReference type="SMART" id="SM00476">
    <property type="entry name" value="DNaseIc"/>
    <property type="match status" value="1"/>
</dbReference>
<dbReference type="GO" id="GO:0006308">
    <property type="term" value="P:DNA catabolic process"/>
    <property type="evidence" value="ECO:0007669"/>
    <property type="project" value="InterPro"/>
</dbReference>
<comment type="similarity">
    <text evidence="3">Belongs to the DNase I family.</text>
</comment>
<evidence type="ECO:0000313" key="7">
    <source>
        <dbReference type="Proteomes" id="UP000515154"/>
    </source>
</evidence>
<dbReference type="PRINTS" id="PR00130">
    <property type="entry name" value="DNASEI"/>
</dbReference>
<dbReference type="Proteomes" id="UP000515154">
    <property type="component" value="Linkage group LG2"/>
</dbReference>
<keyword evidence="7" id="KW-1185">Reference proteome</keyword>
<dbReference type="PANTHER" id="PTHR11371">
    <property type="entry name" value="DEOXYRIBONUCLEASE"/>
    <property type="match status" value="1"/>
</dbReference>
<evidence type="ECO:0000313" key="8">
    <source>
        <dbReference type="RefSeq" id="XP_029658198.1"/>
    </source>
</evidence>
<dbReference type="InterPro" id="IPR016202">
    <property type="entry name" value="DNase_I"/>
</dbReference>
<dbReference type="PIRSF" id="PIRSF000988">
    <property type="entry name" value="DNase_I_euk"/>
    <property type="match status" value="1"/>
</dbReference>
<evidence type="ECO:0000256" key="6">
    <source>
        <dbReference type="SAM" id="SignalP"/>
    </source>
</evidence>
<dbReference type="KEGG" id="osn:115232457"/>
<organism evidence="7 8">
    <name type="scientific">Octopus sinensis</name>
    <name type="common">East Asian common octopus</name>
    <dbReference type="NCBI Taxonomy" id="2607531"/>
    <lineage>
        <taxon>Eukaryota</taxon>
        <taxon>Metazoa</taxon>
        <taxon>Spiralia</taxon>
        <taxon>Lophotrochozoa</taxon>
        <taxon>Mollusca</taxon>
        <taxon>Cephalopoda</taxon>
        <taxon>Coleoidea</taxon>
        <taxon>Octopodiformes</taxon>
        <taxon>Octopoda</taxon>
        <taxon>Incirrata</taxon>
        <taxon>Octopodidae</taxon>
        <taxon>Octopus</taxon>
    </lineage>
</organism>
<evidence type="ECO:0000256" key="4">
    <source>
        <dbReference type="PIRSR" id="PIRSR000988-1"/>
    </source>
</evidence>
<feature type="active site" evidence="4">
    <location>
        <position position="100"/>
    </location>
</feature>
<feature type="active site" evidence="4">
    <location>
        <position position="151"/>
    </location>
</feature>
<dbReference type="AlphaFoldDB" id="A0A6P7U2P7"/>
<keyword evidence="5" id="KW-1015">Disulfide bond</keyword>
<feature type="chain" id="PRO_5028415176" description="Deoxyribonuclease" evidence="6">
    <location>
        <begin position="23"/>
        <end position="316"/>
    </location>
</feature>
<dbReference type="RefSeq" id="XP_029658198.1">
    <property type="nucleotide sequence ID" value="XM_029802338.2"/>
</dbReference>
<dbReference type="SUPFAM" id="SSF56219">
    <property type="entry name" value="DNase I-like"/>
    <property type="match status" value="1"/>
</dbReference>
<evidence type="ECO:0000256" key="5">
    <source>
        <dbReference type="PIRSR" id="PIRSR000988-2"/>
    </source>
</evidence>
<proteinExistence type="inferred from homology"/>
<feature type="signal peptide" evidence="6">
    <location>
        <begin position="1"/>
        <end position="22"/>
    </location>
</feature>
<sequence length="316" mass="35727">MPTSNQFLKCLLLLTIVPLSYATFPRIGALNVQDFNPSKIDNKAIVGVLFKIVARYEIVFLQQIKGMTDDDVETLMSKVKQRTRENFGYKLSKPLGDDKEQYGFLYRKKHIKYSSQTLSKKTANMFRRPPLVGTFSLPYDDITEVTVIGIHVDSDNVKEEMDSLVEVINELDKKVSQKNFVIMGTLNTDCQYCNTECKKDLLMVKDKNYKWLISNDTTIEDNSCAFDQAIITGSNLKRIVQNAGSVFQFDKEYKLSAQMAEKVTVHYPIEFALQVTTEKPNSTLKTPQPEVTTTSGGSNLIIEISLGLLCMALLLL</sequence>
<accession>A0A6P7U2P7</accession>
<dbReference type="GO" id="GO:0005634">
    <property type="term" value="C:nucleus"/>
    <property type="evidence" value="ECO:0007669"/>
    <property type="project" value="TreeGrafter"/>
</dbReference>
<keyword evidence="2 3" id="KW-0378">Hydrolase</keyword>
<reference evidence="8" key="1">
    <citation type="submission" date="2025-08" db="UniProtKB">
        <authorList>
            <consortium name="RefSeq"/>
        </authorList>
    </citation>
    <scope>IDENTIFICATION</scope>
</reference>
<evidence type="ECO:0000256" key="2">
    <source>
        <dbReference type="ARBA" id="ARBA00022801"/>
    </source>
</evidence>
<dbReference type="InterPro" id="IPR036691">
    <property type="entry name" value="Endo/exonu/phosph_ase_sf"/>
</dbReference>
<evidence type="ECO:0000256" key="1">
    <source>
        <dbReference type="ARBA" id="ARBA00022722"/>
    </source>
</evidence>
<keyword evidence="3" id="KW-0255">Endonuclease</keyword>
<dbReference type="GO" id="GO:0004530">
    <property type="term" value="F:deoxyribonuclease I activity"/>
    <property type="evidence" value="ECO:0007669"/>
    <property type="project" value="TreeGrafter"/>
</dbReference>
<feature type="disulfide bond" description="Essential for enzymatic activity" evidence="5">
    <location>
        <begin position="190"/>
        <end position="224"/>
    </location>
</feature>
<evidence type="ECO:0000256" key="3">
    <source>
        <dbReference type="PIRNR" id="PIRNR000988"/>
    </source>
</evidence>
<name>A0A6P7U2P7_9MOLL</name>
<keyword evidence="6" id="KW-0732">Signal</keyword>
<gene>
    <name evidence="8" type="primary">LOC115232457</name>
</gene>
<dbReference type="GO" id="GO:0003677">
    <property type="term" value="F:DNA binding"/>
    <property type="evidence" value="ECO:0007669"/>
    <property type="project" value="TreeGrafter"/>
</dbReference>
<dbReference type="PANTHER" id="PTHR11371:SF31">
    <property type="entry name" value="EXTRACELLULAR NUCLEASE"/>
    <property type="match status" value="1"/>
</dbReference>
<keyword evidence="1 3" id="KW-0540">Nuclease</keyword>